<evidence type="ECO:0000313" key="1">
    <source>
        <dbReference type="EMBL" id="KAF2708286.1"/>
    </source>
</evidence>
<dbReference type="EMBL" id="MU005772">
    <property type="protein sequence ID" value="KAF2708286.1"/>
    <property type="molecule type" value="Genomic_DNA"/>
</dbReference>
<dbReference type="AlphaFoldDB" id="A0A6G1K5X3"/>
<dbReference type="Proteomes" id="UP000799428">
    <property type="component" value="Unassembled WGS sequence"/>
</dbReference>
<protein>
    <submittedName>
        <fullName evidence="1">Uncharacterized protein</fullName>
    </submittedName>
</protein>
<organism evidence="1 2">
    <name type="scientific">Pleomassaria siparia CBS 279.74</name>
    <dbReference type="NCBI Taxonomy" id="1314801"/>
    <lineage>
        <taxon>Eukaryota</taxon>
        <taxon>Fungi</taxon>
        <taxon>Dikarya</taxon>
        <taxon>Ascomycota</taxon>
        <taxon>Pezizomycotina</taxon>
        <taxon>Dothideomycetes</taxon>
        <taxon>Pleosporomycetidae</taxon>
        <taxon>Pleosporales</taxon>
        <taxon>Pleomassariaceae</taxon>
        <taxon>Pleomassaria</taxon>
    </lineage>
</organism>
<accession>A0A6G1K5X3</accession>
<proteinExistence type="predicted"/>
<name>A0A6G1K5X3_9PLEO</name>
<sequence>MDPTACRLQFSVRQTPPTLTAVGSAQFTTHALVNADDDMHYLLPIHLYPQHELSLAALLVG</sequence>
<reference evidence="1" key="1">
    <citation type="journal article" date="2020" name="Stud. Mycol.">
        <title>101 Dothideomycetes genomes: a test case for predicting lifestyles and emergence of pathogens.</title>
        <authorList>
            <person name="Haridas S."/>
            <person name="Albert R."/>
            <person name="Binder M."/>
            <person name="Bloem J."/>
            <person name="Labutti K."/>
            <person name="Salamov A."/>
            <person name="Andreopoulos B."/>
            <person name="Baker S."/>
            <person name="Barry K."/>
            <person name="Bills G."/>
            <person name="Bluhm B."/>
            <person name="Cannon C."/>
            <person name="Castanera R."/>
            <person name="Culley D."/>
            <person name="Daum C."/>
            <person name="Ezra D."/>
            <person name="Gonzalez J."/>
            <person name="Henrissat B."/>
            <person name="Kuo A."/>
            <person name="Liang C."/>
            <person name="Lipzen A."/>
            <person name="Lutzoni F."/>
            <person name="Magnuson J."/>
            <person name="Mondo S."/>
            <person name="Nolan M."/>
            <person name="Ohm R."/>
            <person name="Pangilinan J."/>
            <person name="Park H.-J."/>
            <person name="Ramirez L."/>
            <person name="Alfaro M."/>
            <person name="Sun H."/>
            <person name="Tritt A."/>
            <person name="Yoshinaga Y."/>
            <person name="Zwiers L.-H."/>
            <person name="Turgeon B."/>
            <person name="Goodwin S."/>
            <person name="Spatafora J."/>
            <person name="Crous P."/>
            <person name="Grigoriev I."/>
        </authorList>
    </citation>
    <scope>NUCLEOTIDE SEQUENCE</scope>
    <source>
        <strain evidence="1">CBS 279.74</strain>
    </source>
</reference>
<gene>
    <name evidence="1" type="ORF">K504DRAFT_468635</name>
</gene>
<keyword evidence="2" id="KW-1185">Reference proteome</keyword>
<evidence type="ECO:0000313" key="2">
    <source>
        <dbReference type="Proteomes" id="UP000799428"/>
    </source>
</evidence>